<dbReference type="AlphaFoldDB" id="A0A2S2Q676"/>
<dbReference type="EMBL" id="GGMS01004045">
    <property type="protein sequence ID" value="MBY73248.1"/>
    <property type="molecule type" value="Transcribed_RNA"/>
</dbReference>
<accession>A0A2S2Q676</accession>
<organism evidence="1">
    <name type="scientific">Sipha flava</name>
    <name type="common">yellow sugarcane aphid</name>
    <dbReference type="NCBI Taxonomy" id="143950"/>
    <lineage>
        <taxon>Eukaryota</taxon>
        <taxon>Metazoa</taxon>
        <taxon>Ecdysozoa</taxon>
        <taxon>Arthropoda</taxon>
        <taxon>Hexapoda</taxon>
        <taxon>Insecta</taxon>
        <taxon>Pterygota</taxon>
        <taxon>Neoptera</taxon>
        <taxon>Paraneoptera</taxon>
        <taxon>Hemiptera</taxon>
        <taxon>Sternorrhyncha</taxon>
        <taxon>Aphidomorpha</taxon>
        <taxon>Aphidoidea</taxon>
        <taxon>Aphididae</taxon>
        <taxon>Sipha</taxon>
    </lineage>
</organism>
<protein>
    <submittedName>
        <fullName evidence="1">Uncharacterized protein</fullName>
    </submittedName>
</protein>
<dbReference type="OrthoDB" id="24526at2759"/>
<reference evidence="1" key="1">
    <citation type="submission" date="2018-04" db="EMBL/GenBank/DDBJ databases">
        <title>Transcriptome assembly of Sipha flava.</title>
        <authorList>
            <person name="Scully E.D."/>
            <person name="Geib S.M."/>
            <person name="Palmer N.A."/>
            <person name="Koch K."/>
            <person name="Bradshaw J."/>
            <person name="Heng-Moss T."/>
            <person name="Sarath G."/>
        </authorList>
    </citation>
    <scope>NUCLEOTIDE SEQUENCE</scope>
</reference>
<sequence length="107" mass="12389">MDIVCDIPILDSDIGYLPDDSDTKLSLQKNKWPTPACFKKCLQCLKENSNPYFQYCFTCFKVSIMFLMNISDKYKLHPTKVENYKLCCSHYTLSSKICMLFSITSSI</sequence>
<name>A0A2S2Q676_9HEMI</name>
<proteinExistence type="predicted"/>
<gene>
    <name evidence="1" type="ORF">g.40031</name>
</gene>
<evidence type="ECO:0000313" key="1">
    <source>
        <dbReference type="EMBL" id="MBY73248.1"/>
    </source>
</evidence>